<evidence type="ECO:0000256" key="7">
    <source>
        <dbReference type="RuleBase" id="RU000505"/>
    </source>
</evidence>
<evidence type="ECO:0000259" key="8">
    <source>
        <dbReference type="PROSITE" id="PS51510"/>
    </source>
</evidence>
<dbReference type="PANTHER" id="PTHR11547">
    <property type="entry name" value="ARGININE OR CREATINE KINASE"/>
    <property type="match status" value="1"/>
</dbReference>
<dbReference type="GO" id="GO:0004111">
    <property type="term" value="F:creatine kinase activity"/>
    <property type="evidence" value="ECO:0007669"/>
    <property type="project" value="InterPro"/>
</dbReference>
<protein>
    <recommendedName>
        <fullName evidence="5">Protein-arginine kinase</fullName>
        <ecNumber evidence="5">2.7.14.1</ecNumber>
    </recommendedName>
</protein>
<evidence type="ECO:0000256" key="5">
    <source>
        <dbReference type="HAMAP-Rule" id="MF_00602"/>
    </source>
</evidence>
<feature type="binding site" evidence="5 6">
    <location>
        <position position="83"/>
    </location>
    <ligand>
        <name>ATP</name>
        <dbReference type="ChEBI" id="CHEBI:30616"/>
    </ligand>
</feature>
<gene>
    <name evidence="5 9" type="primary">mcsB</name>
    <name evidence="9" type="ORF">PATL70BA_0569</name>
</gene>
<name>A0A3P7S0H3_9FIRM</name>
<dbReference type="GO" id="GO:1990424">
    <property type="term" value="F:protein arginine kinase activity"/>
    <property type="evidence" value="ECO:0007669"/>
    <property type="project" value="UniProtKB-EC"/>
</dbReference>
<dbReference type="InterPro" id="IPR022415">
    <property type="entry name" value="ATP-guanido_PTrfase_AS"/>
</dbReference>
<comment type="function">
    <text evidence="5">Catalyzes the specific phosphorylation of arginine residues in proteins.</text>
</comment>
<dbReference type="InterPro" id="IPR014746">
    <property type="entry name" value="Gln_synth/guanido_kin_cat_dom"/>
</dbReference>
<evidence type="ECO:0000313" key="9">
    <source>
        <dbReference type="EMBL" id="VDN46429.1"/>
    </source>
</evidence>
<comment type="caution">
    <text evidence="5">Lacks conserved residue(s) required for the propagation of feature annotation.</text>
</comment>
<keyword evidence="5" id="KW-0021">Allosteric enzyme</keyword>
<feature type="domain" description="Phosphagen kinase C-terminal" evidence="8">
    <location>
        <begin position="15"/>
        <end position="246"/>
    </location>
</feature>
<dbReference type="InterPro" id="IPR000749">
    <property type="entry name" value="ATP-guanido_PTrfase"/>
</dbReference>
<dbReference type="NCBIfam" id="NF002194">
    <property type="entry name" value="PRK01059.1-4"/>
    <property type="match status" value="1"/>
</dbReference>
<comment type="catalytic activity">
    <reaction evidence="5">
        <text>L-arginyl-[protein] + ATP = N(omega)-phospho-L-arginyl-[protein] + ADP + H(+)</text>
        <dbReference type="Rhea" id="RHEA:43384"/>
        <dbReference type="Rhea" id="RHEA-COMP:10532"/>
        <dbReference type="Rhea" id="RHEA-COMP:10533"/>
        <dbReference type="ChEBI" id="CHEBI:15378"/>
        <dbReference type="ChEBI" id="CHEBI:29965"/>
        <dbReference type="ChEBI" id="CHEBI:30616"/>
        <dbReference type="ChEBI" id="CHEBI:83226"/>
        <dbReference type="ChEBI" id="CHEBI:456216"/>
        <dbReference type="EC" id="2.7.14.1"/>
    </reaction>
</comment>
<evidence type="ECO:0000256" key="2">
    <source>
        <dbReference type="ARBA" id="ARBA00022741"/>
    </source>
</evidence>
<organism evidence="9 10">
    <name type="scientific">Petrocella atlantisensis</name>
    <dbReference type="NCBI Taxonomy" id="2173034"/>
    <lineage>
        <taxon>Bacteria</taxon>
        <taxon>Bacillati</taxon>
        <taxon>Bacillota</taxon>
        <taxon>Clostridia</taxon>
        <taxon>Lachnospirales</taxon>
        <taxon>Vallitaleaceae</taxon>
        <taxon>Petrocella</taxon>
    </lineage>
</organism>
<dbReference type="SUPFAM" id="SSF55931">
    <property type="entry name" value="Glutamine synthetase/guanido kinase"/>
    <property type="match status" value="1"/>
</dbReference>
<feature type="binding site" evidence="5 6">
    <location>
        <position position="117"/>
    </location>
    <ligand>
        <name>ATP</name>
        <dbReference type="ChEBI" id="CHEBI:30616"/>
    </ligand>
</feature>
<keyword evidence="1 5" id="KW-0808">Transferase</keyword>
<dbReference type="InterPro" id="IPR023660">
    <property type="entry name" value="Arg_Kinase"/>
</dbReference>
<dbReference type="PANTHER" id="PTHR11547:SF38">
    <property type="entry name" value="ARGININE KINASE 1-RELATED"/>
    <property type="match status" value="1"/>
</dbReference>
<dbReference type="Gene3D" id="3.30.590.10">
    <property type="entry name" value="Glutamine synthetase/guanido kinase, catalytic domain"/>
    <property type="match status" value="1"/>
</dbReference>
<dbReference type="InterPro" id="IPR022414">
    <property type="entry name" value="ATP-guanido_PTrfase_cat"/>
</dbReference>
<keyword evidence="3 5" id="KW-0418">Kinase</keyword>
<dbReference type="OrthoDB" id="9791353at2"/>
<proteinExistence type="inferred from homology"/>
<dbReference type="KEGG" id="cbar:PATL70BA_0569"/>
<dbReference type="RefSeq" id="WP_125135946.1">
    <property type="nucleotide sequence ID" value="NZ_LR130778.1"/>
</dbReference>
<feature type="binding site" evidence="6">
    <location>
        <begin position="168"/>
        <end position="172"/>
    </location>
    <ligand>
        <name>ATP</name>
        <dbReference type="ChEBI" id="CHEBI:30616"/>
    </ligand>
</feature>
<accession>A0A3P7S0H3</accession>
<evidence type="ECO:0000313" key="10">
    <source>
        <dbReference type="Proteomes" id="UP000279029"/>
    </source>
</evidence>
<keyword evidence="2 5" id="KW-0547">Nucleotide-binding</keyword>
<dbReference type="AlphaFoldDB" id="A0A3P7S0H3"/>
<feature type="binding site" evidence="5 6">
    <location>
        <begin position="199"/>
        <end position="204"/>
    </location>
    <ligand>
        <name>ATP</name>
        <dbReference type="ChEBI" id="CHEBI:30616"/>
    </ligand>
</feature>
<dbReference type="PROSITE" id="PS51510">
    <property type="entry name" value="PHOSPHAGEN_KINASE_C"/>
    <property type="match status" value="1"/>
</dbReference>
<dbReference type="EMBL" id="LR130778">
    <property type="protein sequence ID" value="VDN46429.1"/>
    <property type="molecule type" value="Genomic_DNA"/>
</dbReference>
<dbReference type="CDD" id="cd07930">
    <property type="entry name" value="bacterial_phosphagen_kinase"/>
    <property type="match status" value="1"/>
</dbReference>
<keyword evidence="4 5" id="KW-0067">ATP-binding</keyword>
<comment type="similarity">
    <text evidence="5 6 7">Belongs to the ATP:guanido phosphotransferase family.</text>
</comment>
<dbReference type="EC" id="2.7.14.1" evidence="5"/>
<dbReference type="HAMAP" id="MF_00602">
    <property type="entry name" value="Prot_Arg_kinase"/>
    <property type="match status" value="1"/>
</dbReference>
<dbReference type="GO" id="GO:0046314">
    <property type="term" value="P:phosphocreatine biosynthetic process"/>
    <property type="evidence" value="ECO:0007669"/>
    <property type="project" value="InterPro"/>
</dbReference>
<dbReference type="GO" id="GO:0005524">
    <property type="term" value="F:ATP binding"/>
    <property type="evidence" value="ECO:0007669"/>
    <property type="project" value="UniProtKB-UniRule"/>
</dbReference>
<evidence type="ECO:0000256" key="1">
    <source>
        <dbReference type="ARBA" id="ARBA00022679"/>
    </source>
</evidence>
<dbReference type="GO" id="GO:0005615">
    <property type="term" value="C:extracellular space"/>
    <property type="evidence" value="ECO:0007669"/>
    <property type="project" value="TreeGrafter"/>
</dbReference>
<sequence>MKKWYDLESETYHGVVISSRVRLARNLVNHPFPNRLDDEGANQVINMTKSAIETTKETLTSFFEHVAMNRINQVDKIAMMEKHIISPQFVKVKMPASLILSKDEALSIMINEEDHIRIQSMACGMNLDKALKEANHIDDLFEEALDYAFDDKFGYLTACPTNLGTGLRASYMIHVPALETTGQLQFILEAIGKFGLTVRGIYGEGTEAQGSVFQISNQVTLGQTEYEIIDNLTSVTKQIIEQELIVRHKLLKDKRKFFEDAVYRSYGVLSHARMITSKEAMRLLSDLKVGIELGVIETVDNKSINIYNLMAKIQPANLQIIYNRDLDLNERDSARADYIRDHLPQLIGG</sequence>
<keyword evidence="10" id="KW-1185">Reference proteome</keyword>
<evidence type="ECO:0000256" key="3">
    <source>
        <dbReference type="ARBA" id="ARBA00022777"/>
    </source>
</evidence>
<dbReference type="Pfam" id="PF00217">
    <property type="entry name" value="ATP-gua_Ptrans"/>
    <property type="match status" value="1"/>
</dbReference>
<evidence type="ECO:0000256" key="4">
    <source>
        <dbReference type="ARBA" id="ARBA00022840"/>
    </source>
</evidence>
<dbReference type="PROSITE" id="PS00112">
    <property type="entry name" value="PHOSPHAGEN_KINASE"/>
    <property type="match status" value="1"/>
</dbReference>
<dbReference type="Proteomes" id="UP000279029">
    <property type="component" value="Chromosome"/>
</dbReference>
<reference evidence="9 10" key="1">
    <citation type="submission" date="2018-09" db="EMBL/GenBank/DDBJ databases">
        <authorList>
            <person name="Postec A."/>
        </authorList>
    </citation>
    <scope>NUCLEOTIDE SEQUENCE [LARGE SCALE GENOMIC DNA]</scope>
    <source>
        <strain evidence="9">70B-A</strain>
    </source>
</reference>
<comment type="activity regulation">
    <text evidence="5">Appears to be allosterically activated by the binding of pArg-containing polypeptides to the pArg-binding pocket localized in the C-terminal domain of McsB.</text>
</comment>
<feature type="short sequence motif" description="RDXXRA motif of the pArg binding pocket involved in allosteric regulation" evidence="5">
    <location>
        <begin position="331"/>
        <end position="336"/>
    </location>
</feature>
<evidence type="ECO:0000256" key="6">
    <source>
        <dbReference type="PROSITE-ProRule" id="PRU00843"/>
    </source>
</evidence>
<feature type="binding site" evidence="5 6">
    <location>
        <begin position="18"/>
        <end position="22"/>
    </location>
    <ligand>
        <name>ATP</name>
        <dbReference type="ChEBI" id="CHEBI:30616"/>
    </ligand>
</feature>